<sequence length="127" mass="13629">MNEDNPPPRDMLIYVVGGLLLIIVVSLGALWVLERRRAVDADLQWRQRCQQLSDTVAVLKQLALDPPPAPPAIGPDTATTTKVVDGQPREVLQIGRAQGRRLGLPAGAIVEVLPGPSASQPAGPFER</sequence>
<evidence type="ECO:0000256" key="1">
    <source>
        <dbReference type="SAM" id="Phobius"/>
    </source>
</evidence>
<dbReference type="AlphaFoldDB" id="A0A0F9UBV8"/>
<evidence type="ECO:0000313" key="2">
    <source>
        <dbReference type="EMBL" id="KKN84822.1"/>
    </source>
</evidence>
<keyword evidence="1" id="KW-1133">Transmembrane helix</keyword>
<reference evidence="2" key="1">
    <citation type="journal article" date="2015" name="Nature">
        <title>Complex archaea that bridge the gap between prokaryotes and eukaryotes.</title>
        <authorList>
            <person name="Spang A."/>
            <person name="Saw J.H."/>
            <person name="Jorgensen S.L."/>
            <person name="Zaremba-Niedzwiedzka K."/>
            <person name="Martijn J."/>
            <person name="Lind A.E."/>
            <person name="van Eijk R."/>
            <person name="Schleper C."/>
            <person name="Guy L."/>
            <person name="Ettema T.J."/>
        </authorList>
    </citation>
    <scope>NUCLEOTIDE SEQUENCE</scope>
</reference>
<keyword evidence="1" id="KW-0812">Transmembrane</keyword>
<organism evidence="2">
    <name type="scientific">marine sediment metagenome</name>
    <dbReference type="NCBI Taxonomy" id="412755"/>
    <lineage>
        <taxon>unclassified sequences</taxon>
        <taxon>metagenomes</taxon>
        <taxon>ecological metagenomes</taxon>
    </lineage>
</organism>
<comment type="caution">
    <text evidence="2">The sequence shown here is derived from an EMBL/GenBank/DDBJ whole genome shotgun (WGS) entry which is preliminary data.</text>
</comment>
<proteinExistence type="predicted"/>
<keyword evidence="1" id="KW-0472">Membrane</keyword>
<feature type="transmembrane region" description="Helical" evidence="1">
    <location>
        <begin position="12"/>
        <end position="33"/>
    </location>
</feature>
<protein>
    <submittedName>
        <fullName evidence="2">Uncharacterized protein</fullName>
    </submittedName>
</protein>
<dbReference type="EMBL" id="LAZR01000166">
    <property type="protein sequence ID" value="KKN84822.1"/>
    <property type="molecule type" value="Genomic_DNA"/>
</dbReference>
<accession>A0A0F9UBV8</accession>
<gene>
    <name evidence="2" type="ORF">LCGC14_0284860</name>
</gene>
<name>A0A0F9UBV8_9ZZZZ</name>